<evidence type="ECO:0000256" key="5">
    <source>
        <dbReference type="ARBA" id="ARBA00022777"/>
    </source>
</evidence>
<dbReference type="InterPro" id="IPR036890">
    <property type="entry name" value="HATPase_C_sf"/>
</dbReference>
<evidence type="ECO:0000313" key="11">
    <source>
        <dbReference type="Proteomes" id="UP001461163"/>
    </source>
</evidence>
<dbReference type="SMART" id="SM00387">
    <property type="entry name" value="HATPase_c"/>
    <property type="match status" value="1"/>
</dbReference>
<dbReference type="InterPro" id="IPR050980">
    <property type="entry name" value="2C_sensor_his_kinase"/>
</dbReference>
<keyword evidence="8" id="KW-1133">Transmembrane helix</keyword>
<evidence type="ECO:0000256" key="7">
    <source>
        <dbReference type="SAM" id="Coils"/>
    </source>
</evidence>
<gene>
    <name evidence="10" type="ORF">WNY77_19605</name>
</gene>
<protein>
    <recommendedName>
        <fullName evidence="2">histidine kinase</fullName>
        <ecNumber evidence="2">2.7.13.3</ecNumber>
    </recommendedName>
</protein>
<dbReference type="Pfam" id="PF02518">
    <property type="entry name" value="HATPase_c"/>
    <property type="match status" value="1"/>
</dbReference>
<dbReference type="PANTHER" id="PTHR44936:SF10">
    <property type="entry name" value="SENSOR PROTEIN RSTB"/>
    <property type="match status" value="1"/>
</dbReference>
<dbReference type="InterPro" id="IPR003594">
    <property type="entry name" value="HATPase_dom"/>
</dbReference>
<keyword evidence="8" id="KW-0472">Membrane</keyword>
<keyword evidence="6 10" id="KW-0067">ATP-binding</keyword>
<accession>A0ABU9T0G3</accession>
<evidence type="ECO:0000313" key="10">
    <source>
        <dbReference type="EMBL" id="MEM5499627.1"/>
    </source>
</evidence>
<feature type="transmembrane region" description="Helical" evidence="8">
    <location>
        <begin position="15"/>
        <end position="37"/>
    </location>
</feature>
<comment type="caution">
    <text evidence="10">The sequence shown here is derived from an EMBL/GenBank/DDBJ whole genome shotgun (WGS) entry which is preliminary data.</text>
</comment>
<evidence type="ECO:0000259" key="9">
    <source>
        <dbReference type="PROSITE" id="PS50109"/>
    </source>
</evidence>
<dbReference type="InterPro" id="IPR005467">
    <property type="entry name" value="His_kinase_dom"/>
</dbReference>
<evidence type="ECO:0000256" key="2">
    <source>
        <dbReference type="ARBA" id="ARBA00012438"/>
    </source>
</evidence>
<dbReference type="Gene3D" id="3.30.565.10">
    <property type="entry name" value="Histidine kinase-like ATPase, C-terminal domain"/>
    <property type="match status" value="1"/>
</dbReference>
<keyword evidence="11" id="KW-1185">Reference proteome</keyword>
<dbReference type="PROSITE" id="PS50109">
    <property type="entry name" value="HIS_KIN"/>
    <property type="match status" value="1"/>
</dbReference>
<feature type="transmembrane region" description="Helical" evidence="8">
    <location>
        <begin position="98"/>
        <end position="120"/>
    </location>
</feature>
<dbReference type="PANTHER" id="PTHR44936">
    <property type="entry name" value="SENSOR PROTEIN CREC"/>
    <property type="match status" value="1"/>
</dbReference>
<sequence length="357" mass="40198">MLLLMVMACKRQVRLSPWLMLCLLTLEVIGINTLIALNGAASNPFNAILLVPLVLAFMLLPLAYAGGLLILSIIAQFVQVLLLPEHVQHQGMMQEHSYAMVGSFILTSLLIATVVCYFHYQIADREHILQKLRERQLRDEQLLAIGTAAAQLTHDVATPAQSIRLLLEEGAEQQRSTVWLHALEQQFQRIEQQLRNWREVADDVREQRIHRYKLNELTDSLRQLMQISRPEAEIQWQSQCNDKQQSILADRTLLPALTSVIINACEAALKSNNKCVLVSTNISKDGWHLQIENEGKAMPEEAIASLGSRFFPSHEGHGIGAVLTNATIEKFAGKVNWQFKNGTMITTIYLPLDNTHA</sequence>
<evidence type="ECO:0000256" key="8">
    <source>
        <dbReference type="SAM" id="Phobius"/>
    </source>
</evidence>
<evidence type="ECO:0000256" key="4">
    <source>
        <dbReference type="ARBA" id="ARBA00022741"/>
    </source>
</evidence>
<comment type="catalytic activity">
    <reaction evidence="1">
        <text>ATP + protein L-histidine = ADP + protein N-phospho-L-histidine.</text>
        <dbReference type="EC" id="2.7.13.3"/>
    </reaction>
</comment>
<organism evidence="10 11">
    <name type="scientific">Paraglaciecola mesophila</name>
    <dbReference type="NCBI Taxonomy" id="197222"/>
    <lineage>
        <taxon>Bacteria</taxon>
        <taxon>Pseudomonadati</taxon>
        <taxon>Pseudomonadota</taxon>
        <taxon>Gammaproteobacteria</taxon>
        <taxon>Alteromonadales</taxon>
        <taxon>Alteromonadaceae</taxon>
        <taxon>Paraglaciecola</taxon>
    </lineage>
</organism>
<feature type="coiled-coil region" evidence="7">
    <location>
        <begin position="180"/>
        <end position="207"/>
    </location>
</feature>
<dbReference type="EC" id="2.7.13.3" evidence="2"/>
<proteinExistence type="predicted"/>
<keyword evidence="7" id="KW-0175">Coiled coil</keyword>
<feature type="domain" description="Histidine kinase" evidence="9">
    <location>
        <begin position="151"/>
        <end position="354"/>
    </location>
</feature>
<dbReference type="SUPFAM" id="SSF55874">
    <property type="entry name" value="ATPase domain of HSP90 chaperone/DNA topoisomerase II/histidine kinase"/>
    <property type="match status" value="1"/>
</dbReference>
<keyword evidence="8" id="KW-0812">Transmembrane</keyword>
<dbReference type="EMBL" id="JBBMQS010000015">
    <property type="protein sequence ID" value="MEM5499627.1"/>
    <property type="molecule type" value="Genomic_DNA"/>
</dbReference>
<dbReference type="RefSeq" id="WP_342882705.1">
    <property type="nucleotide sequence ID" value="NZ_JBBMQS010000015.1"/>
</dbReference>
<keyword evidence="3" id="KW-0808">Transferase</keyword>
<dbReference type="Proteomes" id="UP001461163">
    <property type="component" value="Unassembled WGS sequence"/>
</dbReference>
<evidence type="ECO:0000256" key="6">
    <source>
        <dbReference type="ARBA" id="ARBA00022840"/>
    </source>
</evidence>
<name>A0ABU9T0G3_9ALTE</name>
<dbReference type="GO" id="GO:0005524">
    <property type="term" value="F:ATP binding"/>
    <property type="evidence" value="ECO:0007669"/>
    <property type="project" value="UniProtKB-KW"/>
</dbReference>
<keyword evidence="4" id="KW-0547">Nucleotide-binding</keyword>
<evidence type="ECO:0000256" key="3">
    <source>
        <dbReference type="ARBA" id="ARBA00022679"/>
    </source>
</evidence>
<reference evidence="10 11" key="1">
    <citation type="submission" date="2024-03" db="EMBL/GenBank/DDBJ databases">
        <title>Community enrichment and isolation of bacterial strains for fucoidan degradation.</title>
        <authorList>
            <person name="Sichert A."/>
        </authorList>
    </citation>
    <scope>NUCLEOTIDE SEQUENCE [LARGE SCALE GENOMIC DNA]</scope>
    <source>
        <strain evidence="10 11">AS12</strain>
    </source>
</reference>
<feature type="transmembrane region" description="Helical" evidence="8">
    <location>
        <begin position="49"/>
        <end position="78"/>
    </location>
</feature>
<evidence type="ECO:0000256" key="1">
    <source>
        <dbReference type="ARBA" id="ARBA00000085"/>
    </source>
</evidence>
<keyword evidence="5" id="KW-0418">Kinase</keyword>